<comment type="caution">
    <text evidence="5">The sequence shown here is derived from an EMBL/GenBank/DDBJ whole genome shotgun (WGS) entry which is preliminary data.</text>
</comment>
<gene>
    <name evidence="5" type="ORF">EP57_13985</name>
</gene>
<keyword evidence="3" id="KW-0804">Transcription</keyword>
<keyword evidence="1" id="KW-0805">Transcription regulation</keyword>
<keyword evidence="6" id="KW-1185">Reference proteome</keyword>
<dbReference type="GO" id="GO:0003700">
    <property type="term" value="F:DNA-binding transcription factor activity"/>
    <property type="evidence" value="ECO:0007669"/>
    <property type="project" value="InterPro"/>
</dbReference>
<dbReference type="AlphaFoldDB" id="A0A099W243"/>
<dbReference type="InterPro" id="IPR036390">
    <property type="entry name" value="WH_DNA-bd_sf"/>
</dbReference>
<sequence>MPTLQQTGDIIKAIVSVNNALSQITKQHESELGVTFHQLAIINTIQFHQGGTLKQVIDQLSLSKSTASTQVDQLVTKGYIKREFSKKDRRETRLTLTTKGIELAQQSIEILPFYQTTQEQLATQSPATIEAITETLTQVLTQLQHLKGAKK</sequence>
<evidence type="ECO:0000313" key="5">
    <source>
        <dbReference type="EMBL" id="KGL39037.1"/>
    </source>
</evidence>
<organism evidence="5 6">
    <name type="scientific">Listeria booriae</name>
    <dbReference type="NCBI Taxonomy" id="1552123"/>
    <lineage>
        <taxon>Bacteria</taxon>
        <taxon>Bacillati</taxon>
        <taxon>Bacillota</taxon>
        <taxon>Bacilli</taxon>
        <taxon>Bacillales</taxon>
        <taxon>Listeriaceae</taxon>
        <taxon>Listeria</taxon>
    </lineage>
</organism>
<reference evidence="5 6" key="1">
    <citation type="submission" date="2014-05" db="EMBL/GenBank/DDBJ databases">
        <title>Novel Listeriaceae from food processing environments.</title>
        <authorList>
            <person name="den Bakker H.C."/>
        </authorList>
    </citation>
    <scope>NUCLEOTIDE SEQUENCE [LARGE SCALE GENOMIC DNA]</scope>
    <source>
        <strain evidence="5 6">FSL A5-0281</strain>
    </source>
</reference>
<evidence type="ECO:0000256" key="1">
    <source>
        <dbReference type="ARBA" id="ARBA00023015"/>
    </source>
</evidence>
<dbReference type="OrthoDB" id="2361333at2"/>
<dbReference type="Gene3D" id="1.10.10.10">
    <property type="entry name" value="Winged helix-like DNA-binding domain superfamily/Winged helix DNA-binding domain"/>
    <property type="match status" value="1"/>
</dbReference>
<accession>A0A099W243</accession>
<dbReference type="InterPro" id="IPR023187">
    <property type="entry name" value="Tscrpt_reg_MarR-type_CS"/>
</dbReference>
<dbReference type="STRING" id="1552123.EP57_13985"/>
<dbReference type="SUPFAM" id="SSF46785">
    <property type="entry name" value="Winged helix' DNA-binding domain"/>
    <property type="match status" value="1"/>
</dbReference>
<protein>
    <recommendedName>
        <fullName evidence="4">HTH marR-type domain-containing protein</fullName>
    </recommendedName>
</protein>
<dbReference type="PRINTS" id="PR00598">
    <property type="entry name" value="HTHMARR"/>
</dbReference>
<evidence type="ECO:0000256" key="2">
    <source>
        <dbReference type="ARBA" id="ARBA00023125"/>
    </source>
</evidence>
<evidence type="ECO:0000313" key="6">
    <source>
        <dbReference type="Proteomes" id="UP000029844"/>
    </source>
</evidence>
<dbReference type="PANTHER" id="PTHR33164">
    <property type="entry name" value="TRANSCRIPTIONAL REGULATOR, MARR FAMILY"/>
    <property type="match status" value="1"/>
</dbReference>
<dbReference type="GO" id="GO:0006950">
    <property type="term" value="P:response to stress"/>
    <property type="evidence" value="ECO:0007669"/>
    <property type="project" value="TreeGrafter"/>
</dbReference>
<dbReference type="PROSITE" id="PS50995">
    <property type="entry name" value="HTH_MARR_2"/>
    <property type="match status" value="1"/>
</dbReference>
<dbReference type="GeneID" id="58718450"/>
<proteinExistence type="predicted"/>
<feature type="domain" description="HTH marR-type" evidence="4">
    <location>
        <begin position="7"/>
        <end position="141"/>
    </location>
</feature>
<evidence type="ECO:0000259" key="4">
    <source>
        <dbReference type="PROSITE" id="PS50995"/>
    </source>
</evidence>
<dbReference type="Proteomes" id="UP000029844">
    <property type="component" value="Unassembled WGS sequence"/>
</dbReference>
<dbReference type="Pfam" id="PF12802">
    <property type="entry name" value="MarR_2"/>
    <property type="match status" value="1"/>
</dbReference>
<dbReference type="GO" id="GO:0003677">
    <property type="term" value="F:DNA binding"/>
    <property type="evidence" value="ECO:0007669"/>
    <property type="project" value="UniProtKB-KW"/>
</dbReference>
<dbReference type="SMART" id="SM00347">
    <property type="entry name" value="HTH_MARR"/>
    <property type="match status" value="1"/>
</dbReference>
<keyword evidence="2" id="KW-0238">DNA-binding</keyword>
<dbReference type="PANTHER" id="PTHR33164:SF43">
    <property type="entry name" value="HTH-TYPE TRANSCRIPTIONAL REPRESSOR YETL"/>
    <property type="match status" value="1"/>
</dbReference>
<dbReference type="RefSeq" id="WP_036087542.1">
    <property type="nucleotide sequence ID" value="NZ_CBCSHQ010000003.1"/>
</dbReference>
<dbReference type="InterPro" id="IPR036388">
    <property type="entry name" value="WH-like_DNA-bd_sf"/>
</dbReference>
<dbReference type="EMBL" id="JNFA01000028">
    <property type="protein sequence ID" value="KGL39037.1"/>
    <property type="molecule type" value="Genomic_DNA"/>
</dbReference>
<dbReference type="InterPro" id="IPR000835">
    <property type="entry name" value="HTH_MarR-typ"/>
</dbReference>
<dbReference type="eggNOG" id="COG1846">
    <property type="taxonomic scope" value="Bacteria"/>
</dbReference>
<evidence type="ECO:0000256" key="3">
    <source>
        <dbReference type="ARBA" id="ARBA00023163"/>
    </source>
</evidence>
<dbReference type="PROSITE" id="PS01117">
    <property type="entry name" value="HTH_MARR_1"/>
    <property type="match status" value="1"/>
</dbReference>
<name>A0A099W243_9LIST</name>
<dbReference type="InterPro" id="IPR039422">
    <property type="entry name" value="MarR/SlyA-like"/>
</dbReference>